<dbReference type="InterPro" id="IPR002925">
    <property type="entry name" value="Dienelactn_hydro"/>
</dbReference>
<accession>A0A972FKI2</accession>
<reference evidence="2" key="1">
    <citation type="submission" date="2020-02" db="EMBL/GenBank/DDBJ databases">
        <title>Flavobacterium sp. genome.</title>
        <authorList>
            <person name="Jung H.S."/>
            <person name="Baek J.H."/>
            <person name="Jeon C.O."/>
        </authorList>
    </citation>
    <scope>NUCLEOTIDE SEQUENCE</scope>
    <source>
        <strain evidence="2">SE-s28</strain>
    </source>
</reference>
<keyword evidence="2" id="KW-0378">Hydrolase</keyword>
<keyword evidence="3" id="KW-1185">Reference proteome</keyword>
<sequence>MKKLLLFVAITASIQINAQLRTISYNDKSQQLNGMGIAPEKPLPGKPGILILPAWMGITQHEKDVATELAAAGYYVFIADIYGLGHYPTNTQEAGAEATKYKSNPELYQRRIKLALEQLPGQGADYSRLAAIGYCFGGAGVLEMARSGMGVWGVISVHGSLGKDASRKDSKIKAKVLALHGADDPYVTPQEVAAFEQEMRNSKADWQLVSYGNAVHAFSDKAAGNDNSKGAAYNESADKRSKKAILDFLEELFAKK</sequence>
<dbReference type="Pfam" id="PF01738">
    <property type="entry name" value="DLH"/>
    <property type="match status" value="1"/>
</dbReference>
<dbReference type="AlphaFoldDB" id="A0A972FKI2"/>
<organism evidence="2 3">
    <name type="scientific">Flavobacterium silvaticum</name>
    <dbReference type="NCBI Taxonomy" id="1852020"/>
    <lineage>
        <taxon>Bacteria</taxon>
        <taxon>Pseudomonadati</taxon>
        <taxon>Bacteroidota</taxon>
        <taxon>Flavobacteriia</taxon>
        <taxon>Flavobacteriales</taxon>
        <taxon>Flavobacteriaceae</taxon>
        <taxon>Flavobacterium</taxon>
    </lineage>
</organism>
<dbReference type="InterPro" id="IPR029058">
    <property type="entry name" value="AB_hydrolase_fold"/>
</dbReference>
<dbReference type="RefSeq" id="WP_169526363.1">
    <property type="nucleotide sequence ID" value="NZ_JAAMPU010000100.1"/>
</dbReference>
<evidence type="ECO:0000259" key="1">
    <source>
        <dbReference type="Pfam" id="PF01738"/>
    </source>
</evidence>
<dbReference type="Proteomes" id="UP000712080">
    <property type="component" value="Unassembled WGS sequence"/>
</dbReference>
<dbReference type="Gene3D" id="3.40.50.1820">
    <property type="entry name" value="alpha/beta hydrolase"/>
    <property type="match status" value="1"/>
</dbReference>
<proteinExistence type="predicted"/>
<dbReference type="EMBL" id="JAAMPU010000100">
    <property type="protein sequence ID" value="NMH27362.1"/>
    <property type="molecule type" value="Genomic_DNA"/>
</dbReference>
<name>A0A972FKI2_9FLAO</name>
<gene>
    <name evidence="2" type="ORF">G6047_04895</name>
</gene>
<comment type="caution">
    <text evidence="2">The sequence shown here is derived from an EMBL/GenBank/DDBJ whole genome shotgun (WGS) entry which is preliminary data.</text>
</comment>
<evidence type="ECO:0000313" key="3">
    <source>
        <dbReference type="Proteomes" id="UP000712080"/>
    </source>
</evidence>
<dbReference type="PANTHER" id="PTHR22946">
    <property type="entry name" value="DIENELACTONE HYDROLASE DOMAIN-CONTAINING PROTEIN-RELATED"/>
    <property type="match status" value="1"/>
</dbReference>
<feature type="domain" description="Dienelactone hydrolase" evidence="1">
    <location>
        <begin position="37"/>
        <end position="251"/>
    </location>
</feature>
<dbReference type="PANTHER" id="PTHR22946:SF0">
    <property type="entry name" value="DIENELACTONE HYDROLASE DOMAIN-CONTAINING PROTEIN"/>
    <property type="match status" value="1"/>
</dbReference>
<dbReference type="InterPro" id="IPR050261">
    <property type="entry name" value="FrsA_esterase"/>
</dbReference>
<evidence type="ECO:0000313" key="2">
    <source>
        <dbReference type="EMBL" id="NMH27362.1"/>
    </source>
</evidence>
<dbReference type="SUPFAM" id="SSF53474">
    <property type="entry name" value="alpha/beta-Hydrolases"/>
    <property type="match status" value="1"/>
</dbReference>
<dbReference type="GO" id="GO:0016787">
    <property type="term" value="F:hydrolase activity"/>
    <property type="evidence" value="ECO:0007669"/>
    <property type="project" value="UniProtKB-KW"/>
</dbReference>
<protein>
    <submittedName>
        <fullName evidence="2">Dienelactone hydrolase family protein</fullName>
    </submittedName>
</protein>